<evidence type="ECO:0000313" key="1">
    <source>
        <dbReference type="EMBL" id="AUZ95286.1"/>
    </source>
</evidence>
<keyword evidence="2" id="KW-1185">Reference proteome</keyword>
<sequence length="81" mass="9343">MSKTVEEIAEELRGTPTFLSTVLEKYEMEHLENDIEWCLSLDDLVFCCEICEWWHTISECADAGRSQGICEECFNEGESDD</sequence>
<evidence type="ECO:0000313" key="2">
    <source>
        <dbReference type="Proteomes" id="UP000223025"/>
    </source>
</evidence>
<reference evidence="1 2" key="1">
    <citation type="submission" date="2017-06" db="EMBL/GenBank/DDBJ databases">
        <authorList>
            <person name="Kim H.J."/>
            <person name="Triplett B.A."/>
        </authorList>
    </citation>
    <scope>NUCLEOTIDE SEQUENCE [LARGE SCALE GENOMIC DNA]</scope>
</reference>
<dbReference type="RefSeq" id="YP_009612192.1">
    <property type="nucleotide sequence ID" value="NC_042013.1"/>
</dbReference>
<dbReference type="OrthoDB" id="28746at10239"/>
<dbReference type="Proteomes" id="UP000223025">
    <property type="component" value="Segment"/>
</dbReference>
<name>A0A2L0V0J7_9CAUD</name>
<dbReference type="GeneID" id="40088530"/>
<protein>
    <submittedName>
        <fullName evidence="1">Uncharacterized protein</fullName>
    </submittedName>
</protein>
<accession>A0A2L0V0J7</accession>
<organism evidence="1 2">
    <name type="scientific">Agrobacterium phage Atu_ph07</name>
    <dbReference type="NCBI Taxonomy" id="2024264"/>
    <lineage>
        <taxon>Viruses</taxon>
        <taxon>Duplodnaviria</taxon>
        <taxon>Heunggongvirae</taxon>
        <taxon>Uroviricota</taxon>
        <taxon>Caudoviricetes</taxon>
        <taxon>Polybotosvirus</taxon>
        <taxon>Polybotosvirus Atuph07</taxon>
    </lineage>
</organism>
<dbReference type="KEGG" id="vg:40088530"/>
<proteinExistence type="predicted"/>
<dbReference type="EMBL" id="MF403008">
    <property type="protein sequence ID" value="AUZ95286.1"/>
    <property type="molecule type" value="Genomic_DNA"/>
</dbReference>